<dbReference type="PANTHER" id="PTHR20905:SF32">
    <property type="entry name" value="ARYLALKYLAMINE N-ACETYLTRANSFERASE-LIKE 7, ISOFORM A"/>
    <property type="match status" value="1"/>
</dbReference>
<evidence type="ECO:0000259" key="14">
    <source>
        <dbReference type="PROSITE" id="PS51186"/>
    </source>
</evidence>
<comment type="pathway">
    <text evidence="3">Aromatic compound metabolism; melatonin biosynthesis; melatonin from serotonin: step 1/2.</text>
</comment>
<sequence length="226" mass="26299">MGPIRYELIEESRYNEILDYLKNHFHDEPLNMAVRLFEKGETCERLEEYDLNTMKDGLSYVAIDSESGRIAGTILNGISHRGDVEEELEKMKSIDDIKFNRLMGLLFTNNADVELFKKYNVDKIFELRILSVDNDFRGKGLAQKLMEMSEQLAQEQGFTLLKVDATSFFTQKICTKLGYKTMKSIVYKDIKNENGELIYDVPSPHDTYKIMVKDISRGPKKVWKHF</sequence>
<protein>
    <recommendedName>
        <fullName evidence="5">aralkylamine N-acetyltransferase</fullName>
        <ecNumber evidence="5">2.3.1.87</ecNumber>
    </recommendedName>
</protein>
<evidence type="ECO:0000256" key="2">
    <source>
        <dbReference type="ARBA" id="ARBA00023315"/>
    </source>
</evidence>
<comment type="catalytic activity">
    <reaction evidence="6">
        <text>dopamine + (9Z)-octadecenoyl-CoA = N-(9Z-octadecanoyl)-dopamine + CoA + H(+)</text>
        <dbReference type="Rhea" id="RHEA:51380"/>
        <dbReference type="ChEBI" id="CHEBI:15378"/>
        <dbReference type="ChEBI" id="CHEBI:31883"/>
        <dbReference type="ChEBI" id="CHEBI:57287"/>
        <dbReference type="ChEBI" id="CHEBI:57387"/>
        <dbReference type="ChEBI" id="CHEBI:59905"/>
    </reaction>
    <physiologicalReaction direction="left-to-right" evidence="6">
        <dbReference type="Rhea" id="RHEA:51381"/>
    </physiologicalReaction>
</comment>
<evidence type="ECO:0000256" key="11">
    <source>
        <dbReference type="ARBA" id="ARBA00052178"/>
    </source>
</evidence>
<comment type="catalytic activity">
    <reaction evidence="11">
        <text>serotonin + hexadecanoyl-CoA = N-hexadecanoyl-serotonin + CoA + H(+)</text>
        <dbReference type="Rhea" id="RHEA:51384"/>
        <dbReference type="ChEBI" id="CHEBI:15378"/>
        <dbReference type="ChEBI" id="CHEBI:57287"/>
        <dbReference type="ChEBI" id="CHEBI:57379"/>
        <dbReference type="ChEBI" id="CHEBI:134059"/>
        <dbReference type="ChEBI" id="CHEBI:350546"/>
    </reaction>
    <physiologicalReaction direction="left-to-right" evidence="11">
        <dbReference type="Rhea" id="RHEA:51385"/>
    </physiologicalReaction>
</comment>
<dbReference type="GO" id="GO:0004059">
    <property type="term" value="F:aralkylamine N-acetyltransferase activity"/>
    <property type="evidence" value="ECO:0007669"/>
    <property type="project" value="UniProtKB-EC"/>
</dbReference>
<evidence type="ECO:0000256" key="6">
    <source>
        <dbReference type="ARBA" id="ARBA00050189"/>
    </source>
</evidence>
<evidence type="ECO:0000313" key="15">
    <source>
        <dbReference type="EMBL" id="KAK9875611.1"/>
    </source>
</evidence>
<dbReference type="PANTHER" id="PTHR20905">
    <property type="entry name" value="N-ACETYLTRANSFERASE-RELATED"/>
    <property type="match status" value="1"/>
</dbReference>
<dbReference type="PROSITE" id="PS51186">
    <property type="entry name" value="GNAT"/>
    <property type="match status" value="1"/>
</dbReference>
<keyword evidence="16" id="KW-1185">Reference proteome</keyword>
<accession>A0AAW1U6R6</accession>
<comment type="similarity">
    <text evidence="4">Belongs to the acetyltransferase family. AANAT subfamily.</text>
</comment>
<evidence type="ECO:0000256" key="10">
    <source>
        <dbReference type="ARBA" id="ARBA00051823"/>
    </source>
</evidence>
<evidence type="ECO:0000256" key="1">
    <source>
        <dbReference type="ARBA" id="ARBA00022679"/>
    </source>
</evidence>
<evidence type="ECO:0000313" key="16">
    <source>
        <dbReference type="Proteomes" id="UP001431783"/>
    </source>
</evidence>
<evidence type="ECO:0000256" key="7">
    <source>
        <dbReference type="ARBA" id="ARBA00050849"/>
    </source>
</evidence>
<dbReference type="Pfam" id="PF00583">
    <property type="entry name" value="Acetyltransf_1"/>
    <property type="match status" value="1"/>
</dbReference>
<dbReference type="FunFam" id="3.40.630.30:FF:000046">
    <property type="entry name" value="Dopamine N-acetyltransferase"/>
    <property type="match status" value="1"/>
</dbReference>
<evidence type="ECO:0000256" key="8">
    <source>
        <dbReference type="ARBA" id="ARBA00051284"/>
    </source>
</evidence>
<comment type="catalytic activity">
    <reaction evidence="13">
        <text>serotonin + acetyl-CoA = N-acetylserotonin + CoA + H(+)</text>
        <dbReference type="Rhea" id="RHEA:25217"/>
        <dbReference type="ChEBI" id="CHEBI:15378"/>
        <dbReference type="ChEBI" id="CHEBI:17697"/>
        <dbReference type="ChEBI" id="CHEBI:57287"/>
        <dbReference type="ChEBI" id="CHEBI:57288"/>
        <dbReference type="ChEBI" id="CHEBI:350546"/>
        <dbReference type="EC" id="2.3.1.87"/>
    </reaction>
    <physiologicalReaction direction="left-to-right" evidence="13">
        <dbReference type="Rhea" id="RHEA:25218"/>
    </physiologicalReaction>
</comment>
<evidence type="ECO:0000256" key="13">
    <source>
        <dbReference type="ARBA" id="ARBA00052491"/>
    </source>
</evidence>
<dbReference type="CDD" id="cd04301">
    <property type="entry name" value="NAT_SF"/>
    <property type="match status" value="1"/>
</dbReference>
<dbReference type="AlphaFoldDB" id="A0AAW1U6R6"/>
<evidence type="ECO:0000256" key="12">
    <source>
        <dbReference type="ARBA" id="ARBA00052335"/>
    </source>
</evidence>
<comment type="catalytic activity">
    <reaction evidence="7">
        <text>serotonin + octadecanoyl-CoA = N-octadecanoyl-serotonin + CoA + H(+)</text>
        <dbReference type="Rhea" id="RHEA:51400"/>
        <dbReference type="ChEBI" id="CHEBI:15378"/>
        <dbReference type="ChEBI" id="CHEBI:57287"/>
        <dbReference type="ChEBI" id="CHEBI:57394"/>
        <dbReference type="ChEBI" id="CHEBI:134065"/>
        <dbReference type="ChEBI" id="CHEBI:350546"/>
    </reaction>
    <physiologicalReaction direction="left-to-right" evidence="7">
        <dbReference type="Rhea" id="RHEA:51401"/>
    </physiologicalReaction>
</comment>
<dbReference type="Gene3D" id="3.40.630.30">
    <property type="match status" value="1"/>
</dbReference>
<dbReference type="Proteomes" id="UP001431783">
    <property type="component" value="Unassembled WGS sequence"/>
</dbReference>
<comment type="catalytic activity">
    <reaction evidence="12">
        <text>dopamine + hexadecanoyl-CoA = N-hexadecanoyl-dopamine + CoA + H(+)</text>
        <dbReference type="Rhea" id="RHEA:51376"/>
        <dbReference type="ChEBI" id="CHEBI:15378"/>
        <dbReference type="ChEBI" id="CHEBI:57287"/>
        <dbReference type="ChEBI" id="CHEBI:57379"/>
        <dbReference type="ChEBI" id="CHEBI:59905"/>
        <dbReference type="ChEBI" id="CHEBI:134058"/>
    </reaction>
    <physiologicalReaction direction="left-to-right" evidence="12">
        <dbReference type="Rhea" id="RHEA:51377"/>
    </physiologicalReaction>
</comment>
<dbReference type="EC" id="2.3.1.87" evidence="5"/>
<comment type="catalytic activity">
    <reaction evidence="9">
        <text>dopamine + acetyl-CoA = N-acetyldopamine + CoA + H(+)</text>
        <dbReference type="Rhea" id="RHEA:51388"/>
        <dbReference type="ChEBI" id="CHEBI:15378"/>
        <dbReference type="ChEBI" id="CHEBI:57287"/>
        <dbReference type="ChEBI" id="CHEBI:57288"/>
        <dbReference type="ChEBI" id="CHEBI:59905"/>
        <dbReference type="ChEBI" id="CHEBI:125678"/>
    </reaction>
    <physiologicalReaction direction="left-to-right" evidence="9">
        <dbReference type="Rhea" id="RHEA:51389"/>
    </physiologicalReaction>
</comment>
<dbReference type="SUPFAM" id="SSF55729">
    <property type="entry name" value="Acyl-CoA N-acyltransferases (Nat)"/>
    <property type="match status" value="1"/>
</dbReference>
<dbReference type="InterPro" id="IPR000182">
    <property type="entry name" value="GNAT_dom"/>
</dbReference>
<evidence type="ECO:0000256" key="5">
    <source>
        <dbReference type="ARBA" id="ARBA00039114"/>
    </source>
</evidence>
<keyword evidence="2" id="KW-0012">Acyltransferase</keyword>
<proteinExistence type="inferred from homology"/>
<keyword evidence="1" id="KW-0808">Transferase</keyword>
<reference evidence="15 16" key="1">
    <citation type="submission" date="2023-03" db="EMBL/GenBank/DDBJ databases">
        <title>Genome insight into feeding habits of ladybird beetles.</title>
        <authorList>
            <person name="Li H.-S."/>
            <person name="Huang Y.-H."/>
            <person name="Pang H."/>
        </authorList>
    </citation>
    <scope>NUCLEOTIDE SEQUENCE [LARGE SCALE GENOMIC DNA]</scope>
    <source>
        <strain evidence="15">SYSU_2023b</strain>
        <tissue evidence="15">Whole body</tissue>
    </source>
</reference>
<evidence type="ECO:0000256" key="9">
    <source>
        <dbReference type="ARBA" id="ARBA00051711"/>
    </source>
</evidence>
<feature type="domain" description="N-acetyltransferase" evidence="14">
    <location>
        <begin position="47"/>
        <end position="202"/>
    </location>
</feature>
<name>A0AAW1U6R6_9CUCU</name>
<gene>
    <name evidence="15" type="ORF">WA026_009410</name>
</gene>
<evidence type="ECO:0000256" key="4">
    <source>
        <dbReference type="ARBA" id="ARBA00038182"/>
    </source>
</evidence>
<dbReference type="EMBL" id="JARQZJ010000034">
    <property type="protein sequence ID" value="KAK9875611.1"/>
    <property type="molecule type" value="Genomic_DNA"/>
</dbReference>
<dbReference type="InterPro" id="IPR016181">
    <property type="entry name" value="Acyl_CoA_acyltransferase"/>
</dbReference>
<evidence type="ECO:0000256" key="3">
    <source>
        <dbReference type="ARBA" id="ARBA00037926"/>
    </source>
</evidence>
<comment type="catalytic activity">
    <reaction evidence="10">
        <text>serotonin + (9Z)-octadecenoyl-CoA = N-(9Z-octadecenoyl)-serotonin + CoA + H(+)</text>
        <dbReference type="Rhea" id="RHEA:51392"/>
        <dbReference type="ChEBI" id="CHEBI:15378"/>
        <dbReference type="ChEBI" id="CHEBI:57287"/>
        <dbReference type="ChEBI" id="CHEBI:57387"/>
        <dbReference type="ChEBI" id="CHEBI:134064"/>
        <dbReference type="ChEBI" id="CHEBI:350546"/>
    </reaction>
    <physiologicalReaction direction="left-to-right" evidence="10">
        <dbReference type="Rhea" id="RHEA:51393"/>
    </physiologicalReaction>
</comment>
<organism evidence="15 16">
    <name type="scientific">Henosepilachna vigintioctopunctata</name>
    <dbReference type="NCBI Taxonomy" id="420089"/>
    <lineage>
        <taxon>Eukaryota</taxon>
        <taxon>Metazoa</taxon>
        <taxon>Ecdysozoa</taxon>
        <taxon>Arthropoda</taxon>
        <taxon>Hexapoda</taxon>
        <taxon>Insecta</taxon>
        <taxon>Pterygota</taxon>
        <taxon>Neoptera</taxon>
        <taxon>Endopterygota</taxon>
        <taxon>Coleoptera</taxon>
        <taxon>Polyphaga</taxon>
        <taxon>Cucujiformia</taxon>
        <taxon>Coccinelloidea</taxon>
        <taxon>Coccinellidae</taxon>
        <taxon>Epilachninae</taxon>
        <taxon>Epilachnini</taxon>
        <taxon>Henosepilachna</taxon>
    </lineage>
</organism>
<comment type="caution">
    <text evidence="15">The sequence shown here is derived from an EMBL/GenBank/DDBJ whole genome shotgun (WGS) entry which is preliminary data.</text>
</comment>
<comment type="catalytic activity">
    <reaction evidence="8">
        <text>serotonin + (5Z,8Z,11Z,14Z)-eicosatetraenoyl-CoA = N-[(5Z,8Z,11Z,14Z)-eicosatetraenoyl]-serotonin + CoA + H(+)</text>
        <dbReference type="Rhea" id="RHEA:51396"/>
        <dbReference type="ChEBI" id="CHEBI:15378"/>
        <dbReference type="ChEBI" id="CHEBI:57287"/>
        <dbReference type="ChEBI" id="CHEBI:57368"/>
        <dbReference type="ChEBI" id="CHEBI:132255"/>
        <dbReference type="ChEBI" id="CHEBI:350546"/>
    </reaction>
    <physiologicalReaction direction="left-to-right" evidence="8">
        <dbReference type="Rhea" id="RHEA:51397"/>
    </physiologicalReaction>
</comment>